<keyword evidence="2" id="KW-1185">Reference proteome</keyword>
<protein>
    <submittedName>
        <fullName evidence="1">Uncharacterized protein</fullName>
    </submittedName>
</protein>
<name>A0ACC2IU76_9PLEO</name>
<accession>A0ACC2IU76</accession>
<proteinExistence type="predicted"/>
<reference evidence="1" key="1">
    <citation type="submission" date="2022-11" db="EMBL/GenBank/DDBJ databases">
        <title>Genome Sequence of Boeremia exigua.</title>
        <authorList>
            <person name="Buettner E."/>
        </authorList>
    </citation>
    <scope>NUCLEOTIDE SEQUENCE</scope>
    <source>
        <strain evidence="1">CU02</strain>
    </source>
</reference>
<comment type="caution">
    <text evidence="1">The sequence shown here is derived from an EMBL/GenBank/DDBJ whole genome shotgun (WGS) entry which is preliminary data.</text>
</comment>
<gene>
    <name evidence="1" type="ORF">OPT61_g319</name>
</gene>
<dbReference type="EMBL" id="JAPHNI010000010">
    <property type="protein sequence ID" value="KAJ8118776.1"/>
    <property type="molecule type" value="Genomic_DNA"/>
</dbReference>
<dbReference type="Proteomes" id="UP001153331">
    <property type="component" value="Unassembled WGS sequence"/>
</dbReference>
<evidence type="ECO:0000313" key="2">
    <source>
        <dbReference type="Proteomes" id="UP001153331"/>
    </source>
</evidence>
<organism evidence="1 2">
    <name type="scientific">Boeremia exigua</name>
    <dbReference type="NCBI Taxonomy" id="749465"/>
    <lineage>
        <taxon>Eukaryota</taxon>
        <taxon>Fungi</taxon>
        <taxon>Dikarya</taxon>
        <taxon>Ascomycota</taxon>
        <taxon>Pezizomycotina</taxon>
        <taxon>Dothideomycetes</taxon>
        <taxon>Pleosporomycetidae</taxon>
        <taxon>Pleosporales</taxon>
        <taxon>Pleosporineae</taxon>
        <taxon>Didymellaceae</taxon>
        <taxon>Boeremia</taxon>
    </lineage>
</organism>
<evidence type="ECO:0000313" key="1">
    <source>
        <dbReference type="EMBL" id="KAJ8118776.1"/>
    </source>
</evidence>
<sequence>MDRGDERDSPNPSPNDERPPKKRRTSMHPPREVGLMRSVPGDKLSSFVGSASGIYFIRSVYGAVRGAHPSSSSQIETPESDHVPGEDDYLPSSVPNAPGRLWRDEETTPRPLSSVSFQELVDWSGSYFANWHPIYPYLHAPSVLEYFEKVPQLHEQGNEGAPNFMMTILRSIMSISLADRRQSSMLDSARYPAELVFKSYDDAVDCLQHVLTRPTTLQSLQAAISVQLFLVSMLRLNAASRLGGLVIRMALQLGLHRCPARFPSFSVGEKEHRQRIFWSLYAIDRFICQSMGLPLSLHDDDVDVCYPTAERHPGRQYSADSRLRLTSLVARQYTIRGQIIELRNKSLHYVHKDPDKATALTARLAQWWNDVEDFHDTEDDHHTSPYHRVVLIILKHESIISLNRPTLAASHHGHAYDAALQQCIGSARAIITTLHKAIGPGNECEPNLGALALLWPSCTWAVWISTFILFHAASSHHVSGGIVSRLADKALDILHHLARRGSVWPEASATAVRELRDRITQRPSRALNSEHLSVISNDTSARTDRVSNPGDPKQARYTSSSGLEPFQDEHGNEPSGSTSSMGLPQEHVDSSAAPSAAGGLTSSTDALTQTSSAPQLIENLQATDNATFVPNNSVNAPVFDFGSSEWSDFLQANETLDASAPLPQVDGLDPYIGFDIPFWLGQDQYWDMLHDR</sequence>